<dbReference type="InterPro" id="IPR015867">
    <property type="entry name" value="N-reg_PII/ATP_PRibTrfase_C"/>
</dbReference>
<name>A0A4R2KFJ1_9FIRM</name>
<reference evidence="8 9" key="1">
    <citation type="submission" date="2019-03" db="EMBL/GenBank/DDBJ databases">
        <title>Genomic Encyclopedia of Type Strains, Phase IV (KMG-IV): sequencing the most valuable type-strain genomes for metagenomic binning, comparative biology and taxonomic classification.</title>
        <authorList>
            <person name="Goeker M."/>
        </authorList>
    </citation>
    <scope>NUCLEOTIDE SEQUENCE [LARGE SCALE GENOMIC DNA]</scope>
    <source>
        <strain evidence="8 9">DSM 102940</strain>
    </source>
</reference>
<dbReference type="Pfam" id="PF02588">
    <property type="entry name" value="YitT_membrane"/>
    <property type="match status" value="1"/>
</dbReference>
<evidence type="ECO:0000256" key="5">
    <source>
        <dbReference type="ARBA" id="ARBA00023136"/>
    </source>
</evidence>
<feature type="transmembrane region" description="Helical" evidence="6">
    <location>
        <begin position="41"/>
        <end position="59"/>
    </location>
</feature>
<dbReference type="InterPro" id="IPR019264">
    <property type="entry name" value="DUF2179"/>
</dbReference>
<dbReference type="CDD" id="cd16380">
    <property type="entry name" value="YitT_C"/>
    <property type="match status" value="1"/>
</dbReference>
<keyword evidence="5 6" id="KW-0472">Membrane</keyword>
<dbReference type="GO" id="GO:0005886">
    <property type="term" value="C:plasma membrane"/>
    <property type="evidence" value="ECO:0007669"/>
    <property type="project" value="UniProtKB-SubCell"/>
</dbReference>
<dbReference type="AlphaFoldDB" id="A0A4R2KFJ1"/>
<feature type="domain" description="DUF2179" evidence="7">
    <location>
        <begin position="154"/>
        <end position="208"/>
    </location>
</feature>
<dbReference type="InterPro" id="IPR003740">
    <property type="entry name" value="YitT"/>
</dbReference>
<organism evidence="8 9">
    <name type="scientific">Marinisporobacter balticus</name>
    <dbReference type="NCBI Taxonomy" id="2018667"/>
    <lineage>
        <taxon>Bacteria</taxon>
        <taxon>Bacillati</taxon>
        <taxon>Bacillota</taxon>
        <taxon>Clostridia</taxon>
        <taxon>Peptostreptococcales</taxon>
        <taxon>Thermotaleaceae</taxon>
        <taxon>Marinisporobacter</taxon>
    </lineage>
</organism>
<evidence type="ECO:0000256" key="6">
    <source>
        <dbReference type="SAM" id="Phobius"/>
    </source>
</evidence>
<keyword evidence="3 6" id="KW-0812">Transmembrane</keyword>
<evidence type="ECO:0000256" key="1">
    <source>
        <dbReference type="ARBA" id="ARBA00004651"/>
    </source>
</evidence>
<dbReference type="PANTHER" id="PTHR33545:SF5">
    <property type="entry name" value="UPF0750 MEMBRANE PROTEIN YITT"/>
    <property type="match status" value="1"/>
</dbReference>
<evidence type="ECO:0000256" key="4">
    <source>
        <dbReference type="ARBA" id="ARBA00022989"/>
    </source>
</evidence>
<dbReference type="Gene3D" id="3.30.70.120">
    <property type="match status" value="1"/>
</dbReference>
<gene>
    <name evidence="8" type="ORF">EV214_12054</name>
</gene>
<feature type="transmembrane region" description="Helical" evidence="6">
    <location>
        <begin position="80"/>
        <end position="98"/>
    </location>
</feature>
<dbReference type="Pfam" id="PF10035">
    <property type="entry name" value="DUF2179"/>
    <property type="match status" value="1"/>
</dbReference>
<proteinExistence type="predicted"/>
<accession>A0A4R2KFJ1</accession>
<protein>
    <submittedName>
        <fullName evidence="8">Uncharacterized membrane-anchored protein YitT (DUF2179 family)</fullName>
    </submittedName>
</protein>
<keyword evidence="9" id="KW-1185">Reference proteome</keyword>
<evidence type="ECO:0000259" key="7">
    <source>
        <dbReference type="Pfam" id="PF10035"/>
    </source>
</evidence>
<comment type="subcellular location">
    <subcellularLocation>
        <location evidence="1">Cell membrane</location>
        <topology evidence="1">Multi-pass membrane protein</topology>
    </subcellularLocation>
</comment>
<feature type="transmembrane region" description="Helical" evidence="6">
    <location>
        <begin position="12"/>
        <end position="35"/>
    </location>
</feature>
<evidence type="ECO:0000313" key="8">
    <source>
        <dbReference type="EMBL" id="TCO71834.1"/>
    </source>
</evidence>
<evidence type="ECO:0000313" key="9">
    <source>
        <dbReference type="Proteomes" id="UP000294919"/>
    </source>
</evidence>
<dbReference type="Proteomes" id="UP000294919">
    <property type="component" value="Unassembled WGS sequence"/>
</dbReference>
<keyword evidence="4 6" id="KW-1133">Transmembrane helix</keyword>
<dbReference type="EMBL" id="SLWV01000020">
    <property type="protein sequence ID" value="TCO71834.1"/>
    <property type="molecule type" value="Genomic_DNA"/>
</dbReference>
<comment type="caution">
    <text evidence="8">The sequence shown here is derived from an EMBL/GenBank/DDBJ whole genome shotgun (WGS) entry which is preliminary data.</text>
</comment>
<dbReference type="PANTHER" id="PTHR33545">
    <property type="entry name" value="UPF0750 MEMBRANE PROTEIN YITT-RELATED"/>
    <property type="match status" value="1"/>
</dbReference>
<keyword evidence="2" id="KW-1003">Cell membrane</keyword>
<sequence>MGMKQVDKEFCIFSLIGMVSLAGFMILTQNISYYYTMNDMVVSSVYGGILGGIGGAIVFQNRASMGGTDIIAVILKKKTGGSIANYLFAMNIVVVFIGTRINGISIALYTLISMYISSEVMNRVMNGIERKKLLFVVTQKEREIADHIIREVGRGVTFLHAQGAYTGNERKVIYCIVTLRQLPKIKKLIEDKDPQAFISILDTSEVHGKGFKKSIV</sequence>
<dbReference type="InterPro" id="IPR051461">
    <property type="entry name" value="UPF0750_membrane"/>
</dbReference>
<evidence type="ECO:0000256" key="2">
    <source>
        <dbReference type="ARBA" id="ARBA00022475"/>
    </source>
</evidence>
<evidence type="ECO:0000256" key="3">
    <source>
        <dbReference type="ARBA" id="ARBA00022692"/>
    </source>
</evidence>